<feature type="binding site" evidence="1">
    <location>
        <position position="8"/>
    </location>
    <ligand>
        <name>Zn(2+)</name>
        <dbReference type="ChEBI" id="CHEBI:29105"/>
    </ligand>
</feature>
<dbReference type="Pfam" id="PF03352">
    <property type="entry name" value="Adenine_glyco"/>
    <property type="match status" value="1"/>
</dbReference>
<evidence type="ECO:0000256" key="1">
    <source>
        <dbReference type="PIRSR" id="PIRSR605019-1"/>
    </source>
</evidence>
<evidence type="ECO:0000313" key="3">
    <source>
        <dbReference type="Proteomes" id="UP000255367"/>
    </source>
</evidence>
<feature type="binding site" evidence="1">
    <location>
        <position position="183"/>
    </location>
    <ligand>
        <name>Zn(2+)</name>
        <dbReference type="ChEBI" id="CHEBI:29105"/>
    </ligand>
</feature>
<dbReference type="InterPro" id="IPR005019">
    <property type="entry name" value="Adenine_glyco"/>
</dbReference>
<dbReference type="SUPFAM" id="SSF48150">
    <property type="entry name" value="DNA-glycosylase"/>
    <property type="match status" value="1"/>
</dbReference>
<dbReference type="PANTHER" id="PTHR30037">
    <property type="entry name" value="DNA-3-METHYLADENINE GLYCOSYLASE 1"/>
    <property type="match status" value="1"/>
</dbReference>
<dbReference type="EC" id="3.2.2.20" evidence="2"/>
<dbReference type="Proteomes" id="UP000255367">
    <property type="component" value="Unassembled WGS sequence"/>
</dbReference>
<dbReference type="GO" id="GO:0046872">
    <property type="term" value="F:metal ion binding"/>
    <property type="evidence" value="ECO:0007669"/>
    <property type="project" value="UniProtKB-KW"/>
</dbReference>
<dbReference type="InterPro" id="IPR011257">
    <property type="entry name" value="DNA_glycosylase"/>
</dbReference>
<dbReference type="InterPro" id="IPR052891">
    <property type="entry name" value="DNA-3mA_glycosylase"/>
</dbReference>
<keyword evidence="1" id="KW-0862">Zinc</keyword>
<protein>
    <submittedName>
        <fullName evidence="2">DNA-3-methyladenine glycosylase 1</fullName>
        <ecNumber evidence="2">3.2.2.20</ecNumber>
    </submittedName>
</protein>
<dbReference type="GO" id="GO:0008725">
    <property type="term" value="F:DNA-3-methyladenine glycosylase activity"/>
    <property type="evidence" value="ECO:0007669"/>
    <property type="project" value="UniProtKB-EC"/>
</dbReference>
<reference evidence="2 3" key="1">
    <citation type="submission" date="2018-06" db="EMBL/GenBank/DDBJ databases">
        <authorList>
            <consortium name="Pathogen Informatics"/>
            <person name="Doyle S."/>
        </authorList>
    </citation>
    <scope>NUCLEOTIDE SEQUENCE [LARGE SCALE GENOMIC DNA]</scope>
    <source>
        <strain evidence="2 3">NCTC12020</strain>
    </source>
</reference>
<sequence length="197" mass="22710">MNEQVGQCIWASRNELEQIYHDTEWGVPLHDDNKLFEMLILEGMQAGLSWTIIMKRREAMREAFDGFNIATLAQYTPEKEATLLENPNIIRHRLKIAALRKNAQAFQRVQAEFGSFDAYIWQFTEGKSIVGHWQRQEDVPATIPLAEKISKDLKKRGFTFVGPTIVYSFMQAIGIVNDHIVTCPCYKRLLTMTDSVE</sequence>
<keyword evidence="1" id="KW-0479">Metal-binding</keyword>
<feature type="binding site" evidence="1">
    <location>
        <position position="179"/>
    </location>
    <ligand>
        <name>Zn(2+)</name>
        <dbReference type="ChEBI" id="CHEBI:29105"/>
    </ligand>
</feature>
<accession>A0A380NNP9</accession>
<dbReference type="EMBL" id="UHIO01000001">
    <property type="protein sequence ID" value="SUP44903.1"/>
    <property type="molecule type" value="Genomic_DNA"/>
</dbReference>
<keyword evidence="2" id="KW-0378">Hydrolase</keyword>
<dbReference type="Gene3D" id="1.10.340.30">
    <property type="entry name" value="Hypothetical protein, domain 2"/>
    <property type="match status" value="1"/>
</dbReference>
<keyword evidence="3" id="KW-1185">Reference proteome</keyword>
<evidence type="ECO:0000313" key="2">
    <source>
        <dbReference type="EMBL" id="SUP44903.1"/>
    </source>
</evidence>
<gene>
    <name evidence="2" type="primary">tag</name>
    <name evidence="2" type="ORF">NCTC12020_01896</name>
</gene>
<dbReference type="GO" id="GO:0006284">
    <property type="term" value="P:base-excision repair"/>
    <property type="evidence" value="ECO:0007669"/>
    <property type="project" value="InterPro"/>
</dbReference>
<dbReference type="RefSeq" id="WP_115310963.1">
    <property type="nucleotide sequence ID" value="NZ_UHIO01000001.1"/>
</dbReference>
<dbReference type="AlphaFoldDB" id="A0A380NNP9"/>
<proteinExistence type="predicted"/>
<feature type="binding site" evidence="1">
    <location>
        <position position="21"/>
    </location>
    <ligand>
        <name>Zn(2+)</name>
        <dbReference type="ChEBI" id="CHEBI:29105"/>
    </ligand>
</feature>
<dbReference type="OrthoDB" id="9807664at2"/>
<dbReference type="PANTHER" id="PTHR30037:SF4">
    <property type="entry name" value="DNA-3-METHYLADENINE GLYCOSYLASE I"/>
    <property type="match status" value="1"/>
</dbReference>
<name>A0A380NNP9_9FIRM</name>
<organism evidence="2 3">
    <name type="scientific">Veillonella criceti</name>
    <dbReference type="NCBI Taxonomy" id="103891"/>
    <lineage>
        <taxon>Bacteria</taxon>
        <taxon>Bacillati</taxon>
        <taxon>Bacillota</taxon>
        <taxon>Negativicutes</taxon>
        <taxon>Veillonellales</taxon>
        <taxon>Veillonellaceae</taxon>
        <taxon>Veillonella</taxon>
    </lineage>
</organism>
<keyword evidence="2" id="KW-0326">Glycosidase</keyword>